<dbReference type="EMBL" id="QKYT01001955">
    <property type="protein sequence ID" value="RIA78849.1"/>
    <property type="molecule type" value="Genomic_DNA"/>
</dbReference>
<dbReference type="OrthoDB" id="2438278at2759"/>
<gene>
    <name evidence="1" type="ORF">C1645_842207</name>
</gene>
<sequence length="68" mass="7642">MMILLMFYKTQKKKKGKAVTNTVSKESNLFEEGNVLDILVLTDSDFEKLGISSIGIKTKPVRKAKSYS</sequence>
<keyword evidence="2" id="KW-1185">Reference proteome</keyword>
<comment type="caution">
    <text evidence="1">The sequence shown here is derived from an EMBL/GenBank/DDBJ whole genome shotgun (WGS) entry which is preliminary data.</text>
</comment>
<dbReference type="AlphaFoldDB" id="A0A397S295"/>
<evidence type="ECO:0000313" key="2">
    <source>
        <dbReference type="Proteomes" id="UP000265703"/>
    </source>
</evidence>
<dbReference type="Proteomes" id="UP000265703">
    <property type="component" value="Unassembled WGS sequence"/>
</dbReference>
<evidence type="ECO:0000313" key="1">
    <source>
        <dbReference type="EMBL" id="RIA78849.1"/>
    </source>
</evidence>
<organism evidence="1 2">
    <name type="scientific">Glomus cerebriforme</name>
    <dbReference type="NCBI Taxonomy" id="658196"/>
    <lineage>
        <taxon>Eukaryota</taxon>
        <taxon>Fungi</taxon>
        <taxon>Fungi incertae sedis</taxon>
        <taxon>Mucoromycota</taxon>
        <taxon>Glomeromycotina</taxon>
        <taxon>Glomeromycetes</taxon>
        <taxon>Glomerales</taxon>
        <taxon>Glomeraceae</taxon>
        <taxon>Glomus</taxon>
    </lineage>
</organism>
<protein>
    <submittedName>
        <fullName evidence="1">Uncharacterized protein</fullName>
    </submittedName>
</protein>
<proteinExistence type="predicted"/>
<reference evidence="1 2" key="1">
    <citation type="submission" date="2018-06" db="EMBL/GenBank/DDBJ databases">
        <title>Comparative genomics reveals the genomic features of Rhizophagus irregularis, R. cerebriforme, R. diaphanum and Gigaspora rosea, and their symbiotic lifestyle signature.</title>
        <authorList>
            <person name="Morin E."/>
            <person name="San Clemente H."/>
            <person name="Chen E.C.H."/>
            <person name="De La Providencia I."/>
            <person name="Hainaut M."/>
            <person name="Kuo A."/>
            <person name="Kohler A."/>
            <person name="Murat C."/>
            <person name="Tang N."/>
            <person name="Roy S."/>
            <person name="Loubradou J."/>
            <person name="Henrissat B."/>
            <person name="Grigoriev I.V."/>
            <person name="Corradi N."/>
            <person name="Roux C."/>
            <person name="Martin F.M."/>
        </authorList>
    </citation>
    <scope>NUCLEOTIDE SEQUENCE [LARGE SCALE GENOMIC DNA]</scope>
    <source>
        <strain evidence="1 2">DAOM 227022</strain>
    </source>
</reference>
<accession>A0A397S295</accession>
<name>A0A397S295_9GLOM</name>